<dbReference type="EC" id="2.7.13.3" evidence="3"/>
<feature type="modified residue" description="4-aspartylphosphate" evidence="15">
    <location>
        <position position="652"/>
    </location>
</feature>
<evidence type="ECO:0000259" key="18">
    <source>
        <dbReference type="PROSITE" id="PS50109"/>
    </source>
</evidence>
<dbReference type="PROSITE" id="PS50894">
    <property type="entry name" value="HPT"/>
    <property type="match status" value="1"/>
</dbReference>
<dbReference type="OrthoDB" id="9797243at2"/>
<evidence type="ECO:0000256" key="10">
    <source>
        <dbReference type="ARBA" id="ARBA00022840"/>
    </source>
</evidence>
<evidence type="ECO:0000256" key="14">
    <source>
        <dbReference type="PROSITE-ProRule" id="PRU00110"/>
    </source>
</evidence>
<dbReference type="PANTHER" id="PTHR43047">
    <property type="entry name" value="TWO-COMPONENT HISTIDINE PROTEIN KINASE"/>
    <property type="match status" value="1"/>
</dbReference>
<sequence>MSPSAISSSRVSVGVVGRLLRWGGMLVLLGQALPGVAEPAGRPLVADLQAQRQLPLSNEQVRWLWRQRVLRVGTLTPEGAPCNGKLKNSRDQGMSGDYVELIGQLLNLQVRLQRYETYAQLLQALAAQEIDLIGALSAQQAEAAGLLLSAPYAQELPVLVTRVGTVGSVNPGQAGTRLVYLDGQVGADDLQSAFPEAEITTVDSTRTALGAVALGLADGFLGSAQGHALGFAMAHDQTLMQQVVNIALAAISAEQRQQIKQRWDDLGIKLHLAEPSQVASALKLADSYWHHHRRLISQGIALVASLLALALVWIHYLRQSVRRCVRAEQATAQLYEALQQAKNEADAANQAKTSFLATMSHEIRTPMNAVLGMLELALKKADQGVIDRLAIDVASSSARGLLELLGDILDVTRIESGHLTLTPEPASLRKQIESVARMFEHQAQQKGLQLRLLVDGPAEHEVLLDPLRFKQVLSNLLSNAIKFTQRGEIRIRLAVRLQGHALAASLAVEDTGEGIAPADLARVGTPWCRAGNNRQSARSGAGLGLSISRTLCEMMGGQLHIESTLGLGTRISVELTLPVVAAANVRVPRAGAAMAASRARRLSVLVVDDYPANRILLLQQLSYLGHHARACEQGGDALRIWLGGGFDVLISDCNMPVLSGYQLVRAIREHERRQHKPKALIIGMTANAQVDERRRCLAAGMDLCLFKPTSIQVLADALGLADDCTVAVCGQAQQRPEGVDLMALEQLTGGNQASMKALLGDLLLSIEQDLGGLDGLRLSGELGGLADLVHRIKGGARMIRARALLDACAQLEQACSNCAPNQQLWRLVDQLCDAMAHLQGSLSRYCSA</sequence>
<evidence type="ECO:0000313" key="22">
    <source>
        <dbReference type="Proteomes" id="UP000291130"/>
    </source>
</evidence>
<dbReference type="CDD" id="cd00088">
    <property type="entry name" value="HPT"/>
    <property type="match status" value="1"/>
</dbReference>
<organism evidence="21 22">
    <name type="scientific">Pseudomonas tructae</name>
    <dbReference type="NCBI Taxonomy" id="2518644"/>
    <lineage>
        <taxon>Bacteria</taxon>
        <taxon>Pseudomonadati</taxon>
        <taxon>Pseudomonadota</taxon>
        <taxon>Gammaproteobacteria</taxon>
        <taxon>Pseudomonadales</taxon>
        <taxon>Pseudomonadaceae</taxon>
        <taxon>Pseudomonas</taxon>
    </lineage>
</organism>
<dbReference type="InterPro" id="IPR011006">
    <property type="entry name" value="CheY-like_superfamily"/>
</dbReference>
<dbReference type="GO" id="GO:0000155">
    <property type="term" value="F:phosphorelay sensor kinase activity"/>
    <property type="evidence" value="ECO:0007669"/>
    <property type="project" value="InterPro"/>
</dbReference>
<dbReference type="Proteomes" id="UP000291130">
    <property type="component" value="Chromosome"/>
</dbReference>
<keyword evidence="22" id="KW-1185">Reference proteome</keyword>
<dbReference type="Pfam" id="PF00497">
    <property type="entry name" value="SBP_bac_3"/>
    <property type="match status" value="1"/>
</dbReference>
<dbReference type="Pfam" id="PF01627">
    <property type="entry name" value="Hpt"/>
    <property type="match status" value="1"/>
</dbReference>
<evidence type="ECO:0000259" key="20">
    <source>
        <dbReference type="PROSITE" id="PS50894"/>
    </source>
</evidence>
<dbReference type="Gene3D" id="1.10.287.130">
    <property type="match status" value="1"/>
</dbReference>
<dbReference type="InterPro" id="IPR003594">
    <property type="entry name" value="HATPase_dom"/>
</dbReference>
<dbReference type="KEGG" id="ptk:EXN22_18450"/>
<keyword evidence="4" id="KW-1003">Cell membrane</keyword>
<dbReference type="CDD" id="cd16922">
    <property type="entry name" value="HATPase_EvgS-ArcB-TorS-like"/>
    <property type="match status" value="1"/>
</dbReference>
<keyword evidence="5" id="KW-0997">Cell inner membrane</keyword>
<dbReference type="InterPro" id="IPR036641">
    <property type="entry name" value="HPT_dom_sf"/>
</dbReference>
<evidence type="ECO:0000256" key="17">
    <source>
        <dbReference type="SAM" id="Phobius"/>
    </source>
</evidence>
<keyword evidence="8 17" id="KW-0812">Transmembrane</keyword>
<dbReference type="CDD" id="cd17546">
    <property type="entry name" value="REC_hyHK_CKI1_RcsC-like"/>
    <property type="match status" value="1"/>
</dbReference>
<dbReference type="InterPro" id="IPR001789">
    <property type="entry name" value="Sig_transdc_resp-reg_receiver"/>
</dbReference>
<evidence type="ECO:0000256" key="6">
    <source>
        <dbReference type="ARBA" id="ARBA00022553"/>
    </source>
</evidence>
<keyword evidence="13 17" id="KW-0472">Membrane</keyword>
<dbReference type="InterPro" id="IPR004358">
    <property type="entry name" value="Sig_transdc_His_kin-like_C"/>
</dbReference>
<keyword evidence="7" id="KW-0808">Transferase</keyword>
<keyword evidence="12" id="KW-0902">Two-component regulatory system</keyword>
<keyword evidence="10" id="KW-0067">ATP-binding</keyword>
<dbReference type="PROSITE" id="PS50110">
    <property type="entry name" value="RESPONSE_REGULATORY"/>
    <property type="match status" value="1"/>
</dbReference>
<evidence type="ECO:0000256" key="12">
    <source>
        <dbReference type="ARBA" id="ARBA00023012"/>
    </source>
</evidence>
<evidence type="ECO:0000259" key="19">
    <source>
        <dbReference type="PROSITE" id="PS50110"/>
    </source>
</evidence>
<comment type="catalytic activity">
    <reaction evidence="1">
        <text>ATP + protein L-histidine = ADP + protein N-phospho-L-histidine.</text>
        <dbReference type="EC" id="2.7.13.3"/>
    </reaction>
</comment>
<dbReference type="EMBL" id="CP035952">
    <property type="protein sequence ID" value="QBF27570.1"/>
    <property type="molecule type" value="Genomic_DNA"/>
</dbReference>
<name>A0A411MLC7_9PSED</name>
<proteinExistence type="predicted"/>
<keyword evidence="11 17" id="KW-1133">Transmembrane helix</keyword>
<evidence type="ECO:0000256" key="4">
    <source>
        <dbReference type="ARBA" id="ARBA00022475"/>
    </source>
</evidence>
<keyword evidence="6 15" id="KW-0597">Phosphoprotein</keyword>
<dbReference type="SUPFAM" id="SSF53850">
    <property type="entry name" value="Periplasmic binding protein-like II"/>
    <property type="match status" value="1"/>
</dbReference>
<evidence type="ECO:0000256" key="16">
    <source>
        <dbReference type="SAM" id="Coils"/>
    </source>
</evidence>
<dbReference type="SMART" id="SM00062">
    <property type="entry name" value="PBPb"/>
    <property type="match status" value="1"/>
</dbReference>
<feature type="domain" description="Response regulatory" evidence="19">
    <location>
        <begin position="603"/>
        <end position="722"/>
    </location>
</feature>
<feature type="domain" description="Histidine kinase" evidence="18">
    <location>
        <begin position="358"/>
        <end position="579"/>
    </location>
</feature>
<evidence type="ECO:0000256" key="5">
    <source>
        <dbReference type="ARBA" id="ARBA00022519"/>
    </source>
</evidence>
<evidence type="ECO:0000256" key="11">
    <source>
        <dbReference type="ARBA" id="ARBA00022989"/>
    </source>
</evidence>
<protein>
    <recommendedName>
        <fullName evidence="3">histidine kinase</fullName>
        <ecNumber evidence="3">2.7.13.3</ecNumber>
    </recommendedName>
</protein>
<dbReference type="PROSITE" id="PS50109">
    <property type="entry name" value="HIS_KIN"/>
    <property type="match status" value="1"/>
</dbReference>
<dbReference type="SUPFAM" id="SSF55874">
    <property type="entry name" value="ATPase domain of HSP90 chaperone/DNA topoisomerase II/histidine kinase"/>
    <property type="match status" value="1"/>
</dbReference>
<dbReference type="SUPFAM" id="SSF47226">
    <property type="entry name" value="Histidine-containing phosphotransfer domain, HPT domain"/>
    <property type="match status" value="1"/>
</dbReference>
<dbReference type="Gene3D" id="3.40.50.2300">
    <property type="match status" value="1"/>
</dbReference>
<accession>A0A411MLC7</accession>
<dbReference type="InterPro" id="IPR008207">
    <property type="entry name" value="Sig_transdc_His_kin_Hpt_dom"/>
</dbReference>
<dbReference type="InterPro" id="IPR005467">
    <property type="entry name" value="His_kinase_dom"/>
</dbReference>
<reference evidence="21 22" key="1">
    <citation type="submission" date="2019-02" db="EMBL/GenBank/DDBJ databases">
        <title>Complete genome sequence of Pseudomonas sp. SNU WT1 isolated from rainbow trout.</title>
        <authorList>
            <person name="Oh W.T."/>
            <person name="Park S.C."/>
        </authorList>
    </citation>
    <scope>NUCLEOTIDE SEQUENCE [LARGE SCALE GENOMIC DNA]</scope>
    <source>
        <strain evidence="21 22">SNU WT1</strain>
    </source>
</reference>
<dbReference type="SMART" id="SM00387">
    <property type="entry name" value="HATPase_c"/>
    <property type="match status" value="1"/>
</dbReference>
<keyword evidence="9" id="KW-0418">Kinase</keyword>
<evidence type="ECO:0000256" key="8">
    <source>
        <dbReference type="ARBA" id="ARBA00022692"/>
    </source>
</evidence>
<dbReference type="GO" id="GO:0009927">
    <property type="term" value="F:histidine phosphotransfer kinase activity"/>
    <property type="evidence" value="ECO:0007669"/>
    <property type="project" value="TreeGrafter"/>
</dbReference>
<dbReference type="SUPFAM" id="SSF52172">
    <property type="entry name" value="CheY-like"/>
    <property type="match status" value="1"/>
</dbReference>
<dbReference type="InterPro" id="IPR003661">
    <property type="entry name" value="HisK_dim/P_dom"/>
</dbReference>
<dbReference type="GO" id="GO:0005886">
    <property type="term" value="C:plasma membrane"/>
    <property type="evidence" value="ECO:0007669"/>
    <property type="project" value="UniProtKB-SubCell"/>
</dbReference>
<keyword evidence="16" id="KW-0175">Coiled coil</keyword>
<evidence type="ECO:0000256" key="9">
    <source>
        <dbReference type="ARBA" id="ARBA00022777"/>
    </source>
</evidence>
<feature type="modified residue" description="Phosphohistidine" evidence="14">
    <location>
        <position position="790"/>
    </location>
</feature>
<evidence type="ECO:0000313" key="21">
    <source>
        <dbReference type="EMBL" id="QBF27570.1"/>
    </source>
</evidence>
<evidence type="ECO:0000256" key="15">
    <source>
        <dbReference type="PROSITE-ProRule" id="PRU00169"/>
    </source>
</evidence>
<gene>
    <name evidence="21" type="ORF">EXN22_18450</name>
</gene>
<comment type="subcellular location">
    <subcellularLocation>
        <location evidence="2">Cell inner membrane</location>
        <topology evidence="2">Multi-pass membrane protein</topology>
    </subcellularLocation>
</comment>
<keyword evidence="10" id="KW-0547">Nucleotide-binding</keyword>
<evidence type="ECO:0000256" key="13">
    <source>
        <dbReference type="ARBA" id="ARBA00023136"/>
    </source>
</evidence>
<dbReference type="CDD" id="cd00082">
    <property type="entry name" value="HisKA"/>
    <property type="match status" value="1"/>
</dbReference>
<dbReference type="Pfam" id="PF02518">
    <property type="entry name" value="HATPase_c"/>
    <property type="match status" value="1"/>
</dbReference>
<feature type="transmembrane region" description="Helical" evidence="17">
    <location>
        <begin position="295"/>
        <end position="316"/>
    </location>
</feature>
<evidence type="ECO:0000256" key="3">
    <source>
        <dbReference type="ARBA" id="ARBA00012438"/>
    </source>
</evidence>
<dbReference type="PANTHER" id="PTHR43047:SF72">
    <property type="entry name" value="OSMOSENSING HISTIDINE PROTEIN KINASE SLN1"/>
    <property type="match status" value="1"/>
</dbReference>
<dbReference type="Gene3D" id="1.20.120.160">
    <property type="entry name" value="HPT domain"/>
    <property type="match status" value="1"/>
</dbReference>
<dbReference type="InterPro" id="IPR036890">
    <property type="entry name" value="HATPase_C_sf"/>
</dbReference>
<dbReference type="InterPro" id="IPR036097">
    <property type="entry name" value="HisK_dim/P_sf"/>
</dbReference>
<dbReference type="PRINTS" id="PR00344">
    <property type="entry name" value="BCTRLSENSOR"/>
</dbReference>
<dbReference type="InterPro" id="IPR001638">
    <property type="entry name" value="Solute-binding_3/MltF_N"/>
</dbReference>
<dbReference type="AlphaFoldDB" id="A0A411MLC7"/>
<dbReference type="SMART" id="SM00388">
    <property type="entry name" value="HisKA"/>
    <property type="match status" value="1"/>
</dbReference>
<evidence type="ECO:0000256" key="7">
    <source>
        <dbReference type="ARBA" id="ARBA00022679"/>
    </source>
</evidence>
<dbReference type="Gene3D" id="3.30.565.10">
    <property type="entry name" value="Histidine kinase-like ATPase, C-terminal domain"/>
    <property type="match status" value="1"/>
</dbReference>
<feature type="coiled-coil region" evidence="16">
    <location>
        <begin position="324"/>
        <end position="358"/>
    </location>
</feature>
<evidence type="ECO:0000256" key="1">
    <source>
        <dbReference type="ARBA" id="ARBA00000085"/>
    </source>
</evidence>
<dbReference type="SMART" id="SM00448">
    <property type="entry name" value="REC"/>
    <property type="match status" value="1"/>
</dbReference>
<dbReference type="Gene3D" id="3.40.190.10">
    <property type="entry name" value="Periplasmic binding protein-like II"/>
    <property type="match status" value="1"/>
</dbReference>
<feature type="domain" description="HPt" evidence="20">
    <location>
        <begin position="751"/>
        <end position="845"/>
    </location>
</feature>
<dbReference type="Pfam" id="PF00512">
    <property type="entry name" value="HisKA"/>
    <property type="match status" value="1"/>
</dbReference>
<dbReference type="Pfam" id="PF00072">
    <property type="entry name" value="Response_reg"/>
    <property type="match status" value="1"/>
</dbReference>
<dbReference type="SUPFAM" id="SSF47384">
    <property type="entry name" value="Homodimeric domain of signal transducing histidine kinase"/>
    <property type="match status" value="1"/>
</dbReference>
<evidence type="ECO:0000256" key="2">
    <source>
        <dbReference type="ARBA" id="ARBA00004429"/>
    </source>
</evidence>